<dbReference type="EMBL" id="CP002042">
    <property type="protein sequence ID" value="ADH63052.1"/>
    <property type="molecule type" value="Genomic_DNA"/>
</dbReference>
<feature type="domain" description="HTH merR-type" evidence="2">
    <location>
        <begin position="1"/>
        <end position="70"/>
    </location>
</feature>
<organism evidence="3 4">
    <name type="scientific">Allomeiothermus silvanus (strain ATCC 700542 / DSM 9946 / NBRC 106475 / NCIMB 13440 / VI-R2)</name>
    <name type="common">Thermus silvanus</name>
    <dbReference type="NCBI Taxonomy" id="526227"/>
    <lineage>
        <taxon>Bacteria</taxon>
        <taxon>Thermotogati</taxon>
        <taxon>Deinococcota</taxon>
        <taxon>Deinococci</taxon>
        <taxon>Thermales</taxon>
        <taxon>Thermaceae</taxon>
        <taxon>Allomeiothermus</taxon>
    </lineage>
</organism>
<dbReference type="InterPro" id="IPR009061">
    <property type="entry name" value="DNA-bd_dom_put_sf"/>
</dbReference>
<dbReference type="CDD" id="cd04770">
    <property type="entry name" value="HTH_HMRTR"/>
    <property type="match status" value="1"/>
</dbReference>
<keyword evidence="1" id="KW-0238">DNA-binding</keyword>
<dbReference type="Proteomes" id="UP000001916">
    <property type="component" value="Chromosome"/>
</dbReference>
<dbReference type="HOGENOM" id="CLU_060077_2_2_0"/>
<dbReference type="GO" id="GO:0003700">
    <property type="term" value="F:DNA-binding transcription factor activity"/>
    <property type="evidence" value="ECO:0007669"/>
    <property type="project" value="InterPro"/>
</dbReference>
<dbReference type="InterPro" id="IPR047057">
    <property type="entry name" value="MerR_fam"/>
</dbReference>
<dbReference type="eggNOG" id="COG0789">
    <property type="taxonomic scope" value="Bacteria"/>
</dbReference>
<reference evidence="3 4" key="1">
    <citation type="journal article" date="2010" name="Stand. Genomic Sci.">
        <title>Complete genome sequence of Meiothermus silvanus type strain (VI-R2).</title>
        <authorList>
            <person name="Sikorski J."/>
            <person name="Tindall B.J."/>
            <person name="Lowry S."/>
            <person name="Lucas S."/>
            <person name="Nolan M."/>
            <person name="Copeland A."/>
            <person name="Glavina Del Rio T."/>
            <person name="Tice H."/>
            <person name="Cheng J.F."/>
            <person name="Han C."/>
            <person name="Pitluck S."/>
            <person name="Liolios K."/>
            <person name="Ivanova N."/>
            <person name="Mavromatis K."/>
            <person name="Mikhailova N."/>
            <person name="Pati A."/>
            <person name="Goodwin L."/>
            <person name="Chen A."/>
            <person name="Palaniappan K."/>
            <person name="Land M."/>
            <person name="Hauser L."/>
            <person name="Chang Y.J."/>
            <person name="Jeffries C.D."/>
            <person name="Rohde M."/>
            <person name="Goker M."/>
            <person name="Woyke T."/>
            <person name="Bristow J."/>
            <person name="Eisen J.A."/>
            <person name="Markowitz V."/>
            <person name="Hugenholtz P."/>
            <person name="Kyrpides N.C."/>
            <person name="Klenk H.P."/>
            <person name="Lapidus A."/>
        </authorList>
    </citation>
    <scope>NUCLEOTIDE SEQUENCE [LARGE SCALE GENOMIC DNA]</scope>
    <source>
        <strain evidence="4">ATCC 700542 / DSM 9946 / VI-R2</strain>
    </source>
</reference>
<evidence type="ECO:0000313" key="3">
    <source>
        <dbReference type="EMBL" id="ADH63052.1"/>
    </source>
</evidence>
<dbReference type="PRINTS" id="PR00040">
    <property type="entry name" value="HTHMERR"/>
</dbReference>
<accession>D7BDD4</accession>
<dbReference type="SUPFAM" id="SSF46955">
    <property type="entry name" value="Putative DNA-binding domain"/>
    <property type="match status" value="1"/>
</dbReference>
<dbReference type="Gene3D" id="1.10.1660.10">
    <property type="match status" value="1"/>
</dbReference>
<dbReference type="SMART" id="SM00422">
    <property type="entry name" value="HTH_MERR"/>
    <property type="match status" value="1"/>
</dbReference>
<dbReference type="OrthoDB" id="9791488at2"/>
<dbReference type="PROSITE" id="PS00552">
    <property type="entry name" value="HTH_MERR_1"/>
    <property type="match status" value="1"/>
</dbReference>
<dbReference type="KEGG" id="msv:Mesil_1150"/>
<dbReference type="GO" id="GO:0003677">
    <property type="term" value="F:DNA binding"/>
    <property type="evidence" value="ECO:0007669"/>
    <property type="project" value="UniProtKB-KW"/>
</dbReference>
<sequence>MYHIGELARASGLSRDTLRFYEREGLLCPEGRSEGGYRLYGEGAFQRLRFIKQARALGLSLEEIKAVLEAMQGGRPPCADVRRVLGQKVALLDERIAELSALRNALAERLEWAEAHPDPACDGKDHCVYLDPTPA</sequence>
<dbReference type="PROSITE" id="PS50937">
    <property type="entry name" value="HTH_MERR_2"/>
    <property type="match status" value="1"/>
</dbReference>
<dbReference type="AlphaFoldDB" id="D7BDD4"/>
<gene>
    <name evidence="3" type="ordered locus">Mesil_1150</name>
</gene>
<keyword evidence="4" id="KW-1185">Reference proteome</keyword>
<dbReference type="RefSeq" id="WP_013157631.1">
    <property type="nucleotide sequence ID" value="NC_014212.1"/>
</dbReference>
<dbReference type="Pfam" id="PF13411">
    <property type="entry name" value="MerR_1"/>
    <property type="match status" value="1"/>
</dbReference>
<name>D7BDD4_ALLS1</name>
<dbReference type="PANTHER" id="PTHR30204">
    <property type="entry name" value="REDOX-CYCLING DRUG-SENSING TRANSCRIPTIONAL ACTIVATOR SOXR"/>
    <property type="match status" value="1"/>
</dbReference>
<dbReference type="PANTHER" id="PTHR30204:SF92">
    <property type="entry name" value="HTH-TYPE TRANSCRIPTIONAL REGULATOR ZNTR"/>
    <property type="match status" value="1"/>
</dbReference>
<dbReference type="STRING" id="526227.Mesil_1150"/>
<proteinExistence type="predicted"/>
<evidence type="ECO:0000256" key="1">
    <source>
        <dbReference type="ARBA" id="ARBA00023125"/>
    </source>
</evidence>
<evidence type="ECO:0000313" key="4">
    <source>
        <dbReference type="Proteomes" id="UP000001916"/>
    </source>
</evidence>
<evidence type="ECO:0000259" key="2">
    <source>
        <dbReference type="PROSITE" id="PS50937"/>
    </source>
</evidence>
<protein>
    <submittedName>
        <fullName evidence="3">Transcriptional regulator, MerR family</fullName>
    </submittedName>
</protein>
<dbReference type="InterPro" id="IPR000551">
    <property type="entry name" value="MerR-type_HTH_dom"/>
</dbReference>